<evidence type="ECO:0000256" key="1">
    <source>
        <dbReference type="ARBA" id="ARBA00022737"/>
    </source>
</evidence>
<feature type="domain" description="Fibronectin type-III" evidence="6">
    <location>
        <begin position="353"/>
        <end position="447"/>
    </location>
</feature>
<feature type="non-terminal residue" evidence="7">
    <location>
        <position position="1"/>
    </location>
</feature>
<protein>
    <submittedName>
        <fullName evidence="7">Uncharacterized protein</fullName>
    </submittedName>
</protein>
<feature type="domain" description="Fibronectin type-III" evidence="6">
    <location>
        <begin position="549"/>
        <end position="648"/>
    </location>
</feature>
<gene>
    <name evidence="7" type="ORF">MSPICULIGERA_LOCUS19079</name>
</gene>
<keyword evidence="8" id="KW-1185">Reference proteome</keyword>
<dbReference type="SUPFAM" id="SSF49265">
    <property type="entry name" value="Fibronectin type III"/>
    <property type="match status" value="2"/>
</dbReference>
<dbReference type="PANTHER" id="PTHR13817">
    <property type="entry name" value="TITIN"/>
    <property type="match status" value="1"/>
</dbReference>
<dbReference type="CDD" id="cd00096">
    <property type="entry name" value="Ig"/>
    <property type="match status" value="1"/>
</dbReference>
<dbReference type="InterPro" id="IPR050964">
    <property type="entry name" value="Striated_Muscle_Regulatory"/>
</dbReference>
<dbReference type="Proteomes" id="UP001177023">
    <property type="component" value="Unassembled WGS sequence"/>
</dbReference>
<comment type="caution">
    <text evidence="7">The sequence shown here is derived from an EMBL/GenBank/DDBJ whole genome shotgun (WGS) entry which is preliminary data.</text>
</comment>
<feature type="region of interest" description="Disordered" evidence="3">
    <location>
        <begin position="858"/>
        <end position="879"/>
    </location>
</feature>
<reference evidence="7" key="1">
    <citation type="submission" date="2023-06" db="EMBL/GenBank/DDBJ databases">
        <authorList>
            <person name="Delattre M."/>
        </authorList>
    </citation>
    <scope>NUCLEOTIDE SEQUENCE</scope>
    <source>
        <strain evidence="7">AF72</strain>
    </source>
</reference>
<dbReference type="InterPro" id="IPR003961">
    <property type="entry name" value="FN3_dom"/>
</dbReference>
<dbReference type="SMART" id="SM00060">
    <property type="entry name" value="FN3"/>
    <property type="match status" value="4"/>
</dbReference>
<dbReference type="PANTHER" id="PTHR13817:SF166">
    <property type="entry name" value="NEURONAL IGCAM-RELATED"/>
    <property type="match status" value="1"/>
</dbReference>
<dbReference type="PROSITE" id="PS50853">
    <property type="entry name" value="FN3"/>
    <property type="match status" value="3"/>
</dbReference>
<name>A0AA36D4V6_9BILA</name>
<organism evidence="7 8">
    <name type="scientific">Mesorhabditis spiculigera</name>
    <dbReference type="NCBI Taxonomy" id="96644"/>
    <lineage>
        <taxon>Eukaryota</taxon>
        <taxon>Metazoa</taxon>
        <taxon>Ecdysozoa</taxon>
        <taxon>Nematoda</taxon>
        <taxon>Chromadorea</taxon>
        <taxon>Rhabditida</taxon>
        <taxon>Rhabditina</taxon>
        <taxon>Rhabditomorpha</taxon>
        <taxon>Rhabditoidea</taxon>
        <taxon>Rhabditidae</taxon>
        <taxon>Mesorhabditinae</taxon>
        <taxon>Mesorhabditis</taxon>
    </lineage>
</organism>
<feature type="signal peptide" evidence="4">
    <location>
        <begin position="1"/>
        <end position="20"/>
    </location>
</feature>
<feature type="chain" id="PRO_5041261284" evidence="4">
    <location>
        <begin position="21"/>
        <end position="879"/>
    </location>
</feature>
<proteinExistence type="predicted"/>
<keyword evidence="4" id="KW-0732">Signal</keyword>
<evidence type="ECO:0000256" key="3">
    <source>
        <dbReference type="SAM" id="MobiDB-lite"/>
    </source>
</evidence>
<dbReference type="CDD" id="cd00063">
    <property type="entry name" value="FN3"/>
    <property type="match status" value="3"/>
</dbReference>
<evidence type="ECO:0000313" key="7">
    <source>
        <dbReference type="EMBL" id="CAJ0580905.1"/>
    </source>
</evidence>
<dbReference type="Gene3D" id="2.60.40.10">
    <property type="entry name" value="Immunoglobulins"/>
    <property type="match status" value="4"/>
</dbReference>
<dbReference type="SUPFAM" id="SSF48726">
    <property type="entry name" value="Immunoglobulin"/>
    <property type="match status" value="2"/>
</dbReference>
<evidence type="ECO:0000256" key="4">
    <source>
        <dbReference type="SAM" id="SignalP"/>
    </source>
</evidence>
<dbReference type="PROSITE" id="PS50835">
    <property type="entry name" value="IG_LIKE"/>
    <property type="match status" value="1"/>
</dbReference>
<feature type="domain" description="Fibronectin type-III" evidence="6">
    <location>
        <begin position="653"/>
        <end position="753"/>
    </location>
</feature>
<keyword evidence="1" id="KW-0677">Repeat</keyword>
<dbReference type="Pfam" id="PF00041">
    <property type="entry name" value="fn3"/>
    <property type="match status" value="3"/>
</dbReference>
<dbReference type="InterPro" id="IPR007110">
    <property type="entry name" value="Ig-like_dom"/>
</dbReference>
<dbReference type="AlphaFoldDB" id="A0AA36D4V6"/>
<dbReference type="EMBL" id="CATQJA010002662">
    <property type="protein sequence ID" value="CAJ0580905.1"/>
    <property type="molecule type" value="Genomic_DNA"/>
</dbReference>
<feature type="domain" description="Ig-like" evidence="5">
    <location>
        <begin position="245"/>
        <end position="346"/>
    </location>
</feature>
<dbReference type="InterPro" id="IPR036179">
    <property type="entry name" value="Ig-like_dom_sf"/>
</dbReference>
<sequence length="879" mass="97186">MMKLIATLLVFAMLLQFVEPITRGMSRRAPPMARRMPVTNDASANFTLQAKKNENGTVSLVINWESPNNHSITGYKIFFSKVPDSRNDDSAEWEAVEALTHKERYSYLLDPYGYPSIASFAVESFVLQFKATIYLNQAEGPTTPLVFLGARENPNERIISITGHTFLENGTVGLKYSTNSRLPEPLLLYYKPIINNKTAAEWRQTEQTVQEMDQIRVSLHSNATYALQLRNKYNHTSAQYTLRVPIPARIPSISIQEGDYLIFDPDPTLPISLSCTAHDPPPINITWLVNGVQLPVDHSFYTINTVLGDIEGTSTISAKARTRSDQVTCVATGAGGGIARASSHIDIRGPGSPPSMITLKSEKPGWFIIEWHPPNHPNGAILAYVLYYSTNRELPLSDWQKLELSAETTTAKVNAEGGEFFIRLQAVSSAGAGLISSPLAAQRDGSPLFVKLHWEGGNVVEPHTLYYAECRARGRPQPHLQYAITNAANSTDIAQDVWIPIKGKIDGDYLSAEIPFIIQSSKNLYCRANNPTGSNVSSLTFNVQKPGDAPRNFQIKKAGALDYRAYWDPPFFENLPLTKYEISICQDEATGDGSCKLFEKKADIKNTTFRIPIIDLEPSLKYLVRIRAVNAAGKGMASDPISFETPNGGPEKAPDRVAVSLNEANVAVLSWVQPNTTMPITGFQIFFTRDPTTVNAEFEDWQSIDVGPAVRKYQLDSHAGLKPKTVYRARVAAVNSIAVGPGSKVVEFETAHNELPIATDVSIELNARNDAIVTFTAVRDPQDHSKILENYHVELSKTEDILNAIWISAKKDRMKTTVDLVTGKILINIDGSTLEPNSKYWIRVRALIPRTSGQMRGTSKPLIFTTGPGQDDSTKETSE</sequence>
<evidence type="ECO:0000259" key="6">
    <source>
        <dbReference type="PROSITE" id="PS50853"/>
    </source>
</evidence>
<evidence type="ECO:0000313" key="8">
    <source>
        <dbReference type="Proteomes" id="UP001177023"/>
    </source>
</evidence>
<dbReference type="InterPro" id="IPR013783">
    <property type="entry name" value="Ig-like_fold"/>
</dbReference>
<dbReference type="InterPro" id="IPR036116">
    <property type="entry name" value="FN3_sf"/>
</dbReference>
<evidence type="ECO:0000256" key="2">
    <source>
        <dbReference type="ARBA" id="ARBA00023157"/>
    </source>
</evidence>
<accession>A0AA36D4V6</accession>
<evidence type="ECO:0000259" key="5">
    <source>
        <dbReference type="PROSITE" id="PS50835"/>
    </source>
</evidence>
<keyword evidence="2" id="KW-1015">Disulfide bond</keyword>